<protein>
    <submittedName>
        <fullName evidence="5">ABC transporter</fullName>
    </submittedName>
</protein>
<gene>
    <name evidence="5" type="ORF">GCM10010979_21750</name>
</gene>
<feature type="domain" description="ABC transporter" evidence="4">
    <location>
        <begin position="9"/>
        <end position="241"/>
    </location>
</feature>
<reference evidence="5" key="2">
    <citation type="submission" date="2020-09" db="EMBL/GenBank/DDBJ databases">
        <authorList>
            <person name="Sun Q."/>
            <person name="Zhou Y."/>
        </authorList>
    </citation>
    <scope>NUCLEOTIDE SEQUENCE</scope>
    <source>
        <strain evidence="5">CGMCC 1.12813</strain>
    </source>
</reference>
<dbReference type="SMART" id="SM00382">
    <property type="entry name" value="AAA"/>
    <property type="match status" value="2"/>
</dbReference>
<sequence length="533" mass="56423">MSTPRNSSITLTDVGLDWPDGSTALSGINASLGAGRTGLVGANGSGKSTLLRLVAGVMQPTTGQVVVTGDVDYLPQTLTLAVGATVADLLGIAPKVAALRAIEAGDVATAHFDTLGDDWDVETRADEALRGIGLSSADLSRPVGDISGGEAVLAAIAGLRLRRAPIALLDEPTNNLDRDARAKLYDLVRSWPGTLLVVSHDTALLDLMDDTAELHSRRLTVFGGAYSEWRERLDVQQAAAIQHARTAQQVVKTEKRQRVEAQTKLAHRARTAQTARENRTAAKIVMNQKASNAQVSAGKLRTQADDRVRSAQAALDAADARVRDDARIRVDLPDPDVPNGRRIAELRGTGGAFVVQGPERIALVGPNGVGKTTLLETLVYRRATQAGRAGGALHTGRVGYLPQRLDGLDDRATILGTVLAAAPSVPPAEVRNRLARFLLRGATVERAVGTLSGGERFRVSLARLLLADPPPQLLVLDEPTNNLDLQSVDQLVDALRVYRGAVLVVSHDDAFLGRLDVTTTLALDADGGLTVLE</sequence>
<evidence type="ECO:0000313" key="5">
    <source>
        <dbReference type="EMBL" id="GGB06857.1"/>
    </source>
</evidence>
<dbReference type="Gene3D" id="3.40.50.300">
    <property type="entry name" value="P-loop containing nucleotide triphosphate hydrolases"/>
    <property type="match status" value="2"/>
</dbReference>
<dbReference type="InterPro" id="IPR050611">
    <property type="entry name" value="ABCF"/>
</dbReference>
<keyword evidence="1" id="KW-0677">Repeat</keyword>
<dbReference type="InterPro" id="IPR003593">
    <property type="entry name" value="AAA+_ATPase"/>
</dbReference>
<organism evidence="5 6">
    <name type="scientific">Conyzicola nivalis</name>
    <dbReference type="NCBI Taxonomy" id="1477021"/>
    <lineage>
        <taxon>Bacteria</taxon>
        <taxon>Bacillati</taxon>
        <taxon>Actinomycetota</taxon>
        <taxon>Actinomycetes</taxon>
        <taxon>Micrococcales</taxon>
        <taxon>Microbacteriaceae</taxon>
        <taxon>Conyzicola</taxon>
    </lineage>
</organism>
<proteinExistence type="predicted"/>
<dbReference type="GO" id="GO:0016887">
    <property type="term" value="F:ATP hydrolysis activity"/>
    <property type="evidence" value="ECO:0007669"/>
    <property type="project" value="InterPro"/>
</dbReference>
<dbReference type="AlphaFoldDB" id="A0A916SPI5"/>
<comment type="caution">
    <text evidence="5">The sequence shown here is derived from an EMBL/GenBank/DDBJ whole genome shotgun (WGS) entry which is preliminary data.</text>
</comment>
<name>A0A916SPI5_9MICO</name>
<evidence type="ECO:0000256" key="3">
    <source>
        <dbReference type="ARBA" id="ARBA00022840"/>
    </source>
</evidence>
<dbReference type="SUPFAM" id="SSF52540">
    <property type="entry name" value="P-loop containing nucleoside triphosphate hydrolases"/>
    <property type="match status" value="2"/>
</dbReference>
<dbReference type="InterPro" id="IPR027417">
    <property type="entry name" value="P-loop_NTPase"/>
</dbReference>
<dbReference type="PANTHER" id="PTHR19211">
    <property type="entry name" value="ATP-BINDING TRANSPORT PROTEIN-RELATED"/>
    <property type="match status" value="1"/>
</dbReference>
<keyword evidence="3" id="KW-0067">ATP-binding</keyword>
<dbReference type="PROSITE" id="PS50893">
    <property type="entry name" value="ABC_TRANSPORTER_2"/>
    <property type="match status" value="2"/>
</dbReference>
<evidence type="ECO:0000256" key="1">
    <source>
        <dbReference type="ARBA" id="ARBA00022737"/>
    </source>
</evidence>
<evidence type="ECO:0000256" key="2">
    <source>
        <dbReference type="ARBA" id="ARBA00022741"/>
    </source>
</evidence>
<dbReference type="GO" id="GO:0005524">
    <property type="term" value="F:ATP binding"/>
    <property type="evidence" value="ECO:0007669"/>
    <property type="project" value="UniProtKB-KW"/>
</dbReference>
<dbReference type="PANTHER" id="PTHR19211:SF6">
    <property type="entry name" value="BLL7188 PROTEIN"/>
    <property type="match status" value="1"/>
</dbReference>
<feature type="domain" description="ABC transporter" evidence="4">
    <location>
        <begin position="332"/>
        <end position="533"/>
    </location>
</feature>
<reference evidence="5" key="1">
    <citation type="journal article" date="2014" name="Int. J. Syst. Evol. Microbiol.">
        <title>Complete genome sequence of Corynebacterium casei LMG S-19264T (=DSM 44701T), isolated from a smear-ripened cheese.</title>
        <authorList>
            <consortium name="US DOE Joint Genome Institute (JGI-PGF)"/>
            <person name="Walter F."/>
            <person name="Albersmeier A."/>
            <person name="Kalinowski J."/>
            <person name="Ruckert C."/>
        </authorList>
    </citation>
    <scope>NUCLEOTIDE SEQUENCE</scope>
    <source>
        <strain evidence="5">CGMCC 1.12813</strain>
    </source>
</reference>
<keyword evidence="2" id="KW-0547">Nucleotide-binding</keyword>
<dbReference type="RefSeq" id="WP_188510623.1">
    <property type="nucleotide sequence ID" value="NZ_BMGB01000001.1"/>
</dbReference>
<dbReference type="Proteomes" id="UP000606922">
    <property type="component" value="Unassembled WGS sequence"/>
</dbReference>
<dbReference type="FunFam" id="3.40.50.300:FF:001320">
    <property type="entry name" value="Heme ABC transporter ATP-binding protein"/>
    <property type="match status" value="1"/>
</dbReference>
<dbReference type="EMBL" id="BMGB01000001">
    <property type="protein sequence ID" value="GGB06857.1"/>
    <property type="molecule type" value="Genomic_DNA"/>
</dbReference>
<dbReference type="Pfam" id="PF00005">
    <property type="entry name" value="ABC_tran"/>
    <property type="match status" value="2"/>
</dbReference>
<evidence type="ECO:0000313" key="6">
    <source>
        <dbReference type="Proteomes" id="UP000606922"/>
    </source>
</evidence>
<dbReference type="InterPro" id="IPR003439">
    <property type="entry name" value="ABC_transporter-like_ATP-bd"/>
</dbReference>
<accession>A0A916SPI5</accession>
<evidence type="ECO:0000259" key="4">
    <source>
        <dbReference type="PROSITE" id="PS50893"/>
    </source>
</evidence>
<keyword evidence="6" id="KW-1185">Reference proteome</keyword>